<dbReference type="EMBL" id="ANJA01001099">
    <property type="protein sequence ID" value="ETO79353.1"/>
    <property type="molecule type" value="Genomic_DNA"/>
</dbReference>
<feature type="non-terminal residue" evidence="2">
    <location>
        <position position="1"/>
    </location>
</feature>
<dbReference type="PANTHER" id="PTHR31569:SF4">
    <property type="entry name" value="SWIM-TYPE DOMAIN-CONTAINING PROTEIN"/>
    <property type="match status" value="1"/>
</dbReference>
<name>A0A081AKE2_PHYNI</name>
<evidence type="ECO:0000256" key="1">
    <source>
        <dbReference type="SAM" id="MobiDB-lite"/>
    </source>
</evidence>
<dbReference type="Proteomes" id="UP000028582">
    <property type="component" value="Unassembled WGS sequence"/>
</dbReference>
<sequence length="403" mass="45929">SLDDLFKSSSSSAQDDCDEDFEPGSDSSDSLLELLAITRLPERKKNKFLLDHKLRRGRQSSAESIDRGAQKRPEKRRRRGTMVGSDGLGGEESEDSVADTLSLPSTDDEPGHTEEVNEFDVTDPTTDRTPRVRRTESYPDSVAMETSRVGMVIKIPPMREFIFSSWREFSSTLEKYCSDYYLLFRAQDTRTVINTTRGDLRIPTKMEYSYKVFRSTHGCSQKSRSKGQRNTPSRYTDCKARFTAIVRNWADEGGRDEWKIVLRNWTWTHNHRTNATIYASYFGAGSIPENSLVFDQVGVLADTNTESNQIQQFLSEALDPHVTPQQVRNIVRKVLNSTPADKQLSRMLDTLATFADHHVLVIRDQNDVTSGVVIKSAVQRLAFERWESRFVWTGPSLTKKQHP</sequence>
<protein>
    <recommendedName>
        <fullName evidence="4">FAR1 domain-containing protein</fullName>
    </recommendedName>
</protein>
<proteinExistence type="predicted"/>
<organism evidence="2 3">
    <name type="scientific">Phytophthora nicotianae P1976</name>
    <dbReference type="NCBI Taxonomy" id="1317066"/>
    <lineage>
        <taxon>Eukaryota</taxon>
        <taxon>Sar</taxon>
        <taxon>Stramenopiles</taxon>
        <taxon>Oomycota</taxon>
        <taxon>Peronosporomycetes</taxon>
        <taxon>Peronosporales</taxon>
        <taxon>Peronosporaceae</taxon>
        <taxon>Phytophthora</taxon>
    </lineage>
</organism>
<dbReference type="PANTHER" id="PTHR31569">
    <property type="entry name" value="SWIM-TYPE DOMAIN-CONTAINING PROTEIN"/>
    <property type="match status" value="1"/>
</dbReference>
<gene>
    <name evidence="2" type="ORF">F444_05923</name>
</gene>
<evidence type="ECO:0000313" key="2">
    <source>
        <dbReference type="EMBL" id="ETO79353.1"/>
    </source>
</evidence>
<comment type="caution">
    <text evidence="2">The sequence shown here is derived from an EMBL/GenBank/DDBJ whole genome shotgun (WGS) entry which is preliminary data.</text>
</comment>
<reference evidence="2 3" key="1">
    <citation type="submission" date="2013-11" db="EMBL/GenBank/DDBJ databases">
        <title>The Genome Sequence of Phytophthora parasitica P1976.</title>
        <authorList>
            <consortium name="The Broad Institute Genomics Platform"/>
            <person name="Russ C."/>
            <person name="Tyler B."/>
            <person name="Panabieres F."/>
            <person name="Shan W."/>
            <person name="Tripathy S."/>
            <person name="Grunwald N."/>
            <person name="Machado M."/>
            <person name="Johnson C.S."/>
            <person name="Walker B."/>
            <person name="Young S."/>
            <person name="Zeng Q."/>
            <person name="Gargeya S."/>
            <person name="Fitzgerald M."/>
            <person name="Haas B."/>
            <person name="Abouelleil A."/>
            <person name="Allen A.W."/>
            <person name="Alvarado L."/>
            <person name="Arachchi H.M."/>
            <person name="Berlin A.M."/>
            <person name="Chapman S.B."/>
            <person name="Gainer-Dewar J."/>
            <person name="Goldberg J."/>
            <person name="Griggs A."/>
            <person name="Gujja S."/>
            <person name="Hansen M."/>
            <person name="Howarth C."/>
            <person name="Imamovic A."/>
            <person name="Ireland A."/>
            <person name="Larimer J."/>
            <person name="McCowan C."/>
            <person name="Murphy C."/>
            <person name="Pearson M."/>
            <person name="Poon T.W."/>
            <person name="Priest M."/>
            <person name="Roberts A."/>
            <person name="Saif S."/>
            <person name="Shea T."/>
            <person name="Sisk P."/>
            <person name="Sykes S."/>
            <person name="Wortman J."/>
            <person name="Nusbaum C."/>
            <person name="Birren B."/>
        </authorList>
    </citation>
    <scope>NUCLEOTIDE SEQUENCE [LARGE SCALE GENOMIC DNA]</scope>
    <source>
        <strain evidence="2 3">P1976</strain>
    </source>
</reference>
<accession>A0A081AKE2</accession>
<dbReference type="AlphaFoldDB" id="A0A081AKE2"/>
<feature type="region of interest" description="Disordered" evidence="1">
    <location>
        <begin position="46"/>
        <end position="136"/>
    </location>
</feature>
<evidence type="ECO:0000313" key="3">
    <source>
        <dbReference type="Proteomes" id="UP000028582"/>
    </source>
</evidence>
<dbReference type="InterPro" id="IPR052579">
    <property type="entry name" value="Zinc_finger_SWIM"/>
</dbReference>
<feature type="compositionally biased region" description="Basic and acidic residues" evidence="1">
    <location>
        <begin position="125"/>
        <end position="136"/>
    </location>
</feature>
<feature type="region of interest" description="Disordered" evidence="1">
    <location>
        <begin position="1"/>
        <end position="30"/>
    </location>
</feature>
<evidence type="ECO:0008006" key="4">
    <source>
        <dbReference type="Google" id="ProtNLM"/>
    </source>
</evidence>